<reference evidence="2 3" key="1">
    <citation type="journal article" date="2014" name="PLoS ONE">
        <title>Global Analysis of Gene Expression Profiles in Physic Nut (Jatropha curcas L.) Seedlings Exposed to Salt Stress.</title>
        <authorList>
            <person name="Zhang L."/>
            <person name="Zhang C."/>
            <person name="Wu P."/>
            <person name="Chen Y."/>
            <person name="Li M."/>
            <person name="Jiang H."/>
            <person name="Wu G."/>
        </authorList>
    </citation>
    <scope>NUCLEOTIDE SEQUENCE [LARGE SCALE GENOMIC DNA]</scope>
    <source>
        <strain evidence="3">cv. GZQX0401</strain>
        <tissue evidence="2">Young leaves</tissue>
    </source>
</reference>
<name>A0A067L4R3_JATCU</name>
<evidence type="ECO:0000313" key="3">
    <source>
        <dbReference type="Proteomes" id="UP000027138"/>
    </source>
</evidence>
<sequence length="719" mass="80915">MVVPIIWSRVKLSLIGFIGSSRLGNDLQNSIRLAVKIPSRLGLIGSKGFNCPDQLPKMSQLSEIPASSYIPKMNTLGAIPDIPVFEGERVPVSRNALTPGTRPLQLLPLPGSEFPVRQETDAMHGFQTEDDLGKARVGGSSTDASAFWDLLDPLMWSKVVAAGFGDYATGFRRTQPRFPLAMRYALMERWNDYTHSFIFGFEEMTLIPADYTAITGLGFDGAVAPLDALYQTAALGAELVRTLLGVPTRTRYTAQGYVCILGLGHNTLERRFPWPRNKTVRVQARFGTQSGQYHTRARLLQYVSYEVVYRFWAERIRTRLAAWRELPEDVRPAAPAYTREERDQAAQSFIFYLISSQLLCTSQNKGDPAVLGCVRDWAVLAPMTRPLSPWLTSIMVWAYEYRIYPGGPGGDASTDARRIPRYLAHRHHTFSSSEDPHCWRRYLNDRTLADLLLTPWEGDAWEAYPARAVAEAFTRSRILLQGYWRQVPDAPPCHMCMLEGMTPEDLLEEYDGSPVDALLTTGDYALYFTTCLQARLPEDRRRHRNPIYYRAQAEAEAEADAPARPTGAVLGDVPFPPSMEVALDPALGLGSPIIIPADLRQAPPPLQLDPEHATHVPAQRYQELYQRFGFARSYIARLYPELHERDLEIGRLQRHQSRQSSAVTRLQMEADRLRTRLEVEGIPLDFSEDEEDDDDGSSFDDAPPPPPPQAAAGPNRRRR</sequence>
<organism evidence="2 3">
    <name type="scientific">Jatropha curcas</name>
    <name type="common">Barbados nut</name>
    <dbReference type="NCBI Taxonomy" id="180498"/>
    <lineage>
        <taxon>Eukaryota</taxon>
        <taxon>Viridiplantae</taxon>
        <taxon>Streptophyta</taxon>
        <taxon>Embryophyta</taxon>
        <taxon>Tracheophyta</taxon>
        <taxon>Spermatophyta</taxon>
        <taxon>Magnoliopsida</taxon>
        <taxon>eudicotyledons</taxon>
        <taxon>Gunneridae</taxon>
        <taxon>Pentapetalae</taxon>
        <taxon>rosids</taxon>
        <taxon>fabids</taxon>
        <taxon>Malpighiales</taxon>
        <taxon>Euphorbiaceae</taxon>
        <taxon>Crotonoideae</taxon>
        <taxon>Jatropheae</taxon>
        <taxon>Jatropha</taxon>
    </lineage>
</organism>
<dbReference type="Proteomes" id="UP000027138">
    <property type="component" value="Unassembled WGS sequence"/>
</dbReference>
<keyword evidence="3" id="KW-1185">Reference proteome</keyword>
<feature type="compositionally biased region" description="Acidic residues" evidence="1">
    <location>
        <begin position="686"/>
        <end position="698"/>
    </location>
</feature>
<dbReference type="EMBL" id="KK914269">
    <property type="protein sequence ID" value="KDP43407.1"/>
    <property type="molecule type" value="Genomic_DNA"/>
</dbReference>
<protein>
    <recommendedName>
        <fullName evidence="4">Aminotransferase-like plant mobile domain-containing protein</fullName>
    </recommendedName>
</protein>
<gene>
    <name evidence="2" type="ORF">JCGZ_26562</name>
</gene>
<feature type="region of interest" description="Disordered" evidence="1">
    <location>
        <begin position="677"/>
        <end position="719"/>
    </location>
</feature>
<feature type="compositionally biased region" description="Low complexity" evidence="1">
    <location>
        <begin position="710"/>
        <end position="719"/>
    </location>
</feature>
<dbReference type="OrthoDB" id="1674198at2759"/>
<accession>A0A067L4R3</accession>
<proteinExistence type="predicted"/>
<evidence type="ECO:0000256" key="1">
    <source>
        <dbReference type="SAM" id="MobiDB-lite"/>
    </source>
</evidence>
<evidence type="ECO:0008006" key="4">
    <source>
        <dbReference type="Google" id="ProtNLM"/>
    </source>
</evidence>
<dbReference type="AlphaFoldDB" id="A0A067L4R3"/>
<evidence type="ECO:0000313" key="2">
    <source>
        <dbReference type="EMBL" id="KDP43407.1"/>
    </source>
</evidence>